<feature type="region of interest" description="Disordered" evidence="1">
    <location>
        <begin position="26"/>
        <end position="57"/>
    </location>
</feature>
<organism evidence="2 3">
    <name type="scientific">Coniochaeta ligniaria NRRL 30616</name>
    <dbReference type="NCBI Taxonomy" id="1408157"/>
    <lineage>
        <taxon>Eukaryota</taxon>
        <taxon>Fungi</taxon>
        <taxon>Dikarya</taxon>
        <taxon>Ascomycota</taxon>
        <taxon>Pezizomycotina</taxon>
        <taxon>Sordariomycetes</taxon>
        <taxon>Sordariomycetidae</taxon>
        <taxon>Coniochaetales</taxon>
        <taxon>Coniochaetaceae</taxon>
        <taxon>Coniochaeta</taxon>
    </lineage>
</organism>
<dbReference type="Proteomes" id="UP000182658">
    <property type="component" value="Unassembled WGS sequence"/>
</dbReference>
<accession>A0A1J7IT45</accession>
<dbReference type="EMBL" id="KV875096">
    <property type="protein sequence ID" value="OIW30839.1"/>
    <property type="molecule type" value="Genomic_DNA"/>
</dbReference>
<reference evidence="2 3" key="1">
    <citation type="submission" date="2016-10" db="EMBL/GenBank/DDBJ databases">
        <title>Draft genome sequence of Coniochaeta ligniaria NRRL30616, a lignocellulolytic fungus for bioabatement of inhibitors in plant biomass hydrolysates.</title>
        <authorList>
            <consortium name="DOE Joint Genome Institute"/>
            <person name="Jimenez D.J."/>
            <person name="Hector R.E."/>
            <person name="Riley R."/>
            <person name="Sun H."/>
            <person name="Grigoriev I.V."/>
            <person name="Van Elsas J.D."/>
            <person name="Nichols N.N."/>
        </authorList>
    </citation>
    <scope>NUCLEOTIDE SEQUENCE [LARGE SCALE GENOMIC DNA]</scope>
    <source>
        <strain evidence="2 3">NRRL 30616</strain>
    </source>
</reference>
<dbReference type="STRING" id="1408157.A0A1J7IT45"/>
<dbReference type="AlphaFoldDB" id="A0A1J7IT45"/>
<gene>
    <name evidence="2" type="ORF">CONLIGDRAFT_630748</name>
</gene>
<evidence type="ECO:0000256" key="1">
    <source>
        <dbReference type="SAM" id="MobiDB-lite"/>
    </source>
</evidence>
<sequence length="352" mass="39008">MSLFSAFGNIIGRPLSWFTGAFESPSHATTDGHDSDSDTDADSDAGTVGSDNDDVEPHEPSILDVLVIKAMLNKALALPPELLNTILDLAEYWPHTTTEWSGGPLSIFGGGRGREDVFLLRSKPLGFTKAPDDPNLPLDYETTPSAPQHLHRQHSLETFQDTINSSNPLLEHPCRKIVFTIRSHDQGWGGEQPHHGTYEGSWTWFDAGLEKFDAGEETEEEDNSDSPNFTLTKLRSIWPEVVAVSRDGAADTYAFHHELLADQGHKIQANVLARRPFTDHRVEWSWTDDIDPSGGDARLEQLVKAGRGTGTGNGEFVRNLTLGDVVTVWGRARFPAWVNTVERVRIDVYWAV</sequence>
<proteinExistence type="predicted"/>
<name>A0A1J7IT45_9PEZI</name>
<dbReference type="OrthoDB" id="66095at2759"/>
<keyword evidence="3" id="KW-1185">Reference proteome</keyword>
<evidence type="ECO:0000313" key="2">
    <source>
        <dbReference type="EMBL" id="OIW30839.1"/>
    </source>
</evidence>
<protein>
    <submittedName>
        <fullName evidence="2">Uncharacterized protein</fullName>
    </submittedName>
</protein>
<dbReference type="InParanoid" id="A0A1J7IT45"/>
<evidence type="ECO:0000313" key="3">
    <source>
        <dbReference type="Proteomes" id="UP000182658"/>
    </source>
</evidence>